<comment type="caution">
    <text evidence="8">The sequence shown here is derived from an EMBL/GenBank/DDBJ whole genome shotgun (WGS) entry which is preliminary data.</text>
</comment>
<dbReference type="SUPFAM" id="SSF81342">
    <property type="entry name" value="Transmembrane di-heme cytochromes"/>
    <property type="match status" value="1"/>
</dbReference>
<dbReference type="InterPro" id="IPR011577">
    <property type="entry name" value="Cyt_b561_bac/Ni-Hgenase"/>
</dbReference>
<dbReference type="AlphaFoldDB" id="A0A7Z6ZTD1"/>
<dbReference type="GO" id="GO:0009055">
    <property type="term" value="F:electron transfer activity"/>
    <property type="evidence" value="ECO:0007669"/>
    <property type="project" value="InterPro"/>
</dbReference>
<comment type="subcellular location">
    <subcellularLocation>
        <location evidence="1">Cell membrane</location>
        <topology evidence="1">Multi-pass membrane protein</topology>
    </subcellularLocation>
</comment>
<feature type="transmembrane region" description="Helical" evidence="6">
    <location>
        <begin position="9"/>
        <end position="28"/>
    </location>
</feature>
<evidence type="ECO:0000259" key="7">
    <source>
        <dbReference type="Pfam" id="PF01292"/>
    </source>
</evidence>
<feature type="transmembrane region" description="Helical" evidence="6">
    <location>
        <begin position="147"/>
        <end position="167"/>
    </location>
</feature>
<dbReference type="Proteomes" id="UP000287766">
    <property type="component" value="Unassembled WGS sequence"/>
</dbReference>
<sequence>MQQVRVWDGFVRLFHWLLAALLVSLWWTAENLYMDWHQRLAFVTGGLVIARVVWGVIGSRNARFTSFLKGPSAALQHVRELRQHQYQPEATHNPIGGWAVILMLLLLLIQFSTGLFATDDIFFSGPLNALVSGDTASLLTTIHETNFNVLLGIIGVHIVAIAAYKWLGIPLLAAMIHGKRELKSAPELRHGALGIALAAVIIALLFWLLY</sequence>
<dbReference type="Gene3D" id="1.20.950.20">
    <property type="entry name" value="Transmembrane di-heme cytochromes, Chain C"/>
    <property type="match status" value="1"/>
</dbReference>
<dbReference type="EMBL" id="PIPR01000001">
    <property type="protein sequence ID" value="RUO40740.1"/>
    <property type="molecule type" value="Genomic_DNA"/>
</dbReference>
<dbReference type="GO" id="GO:0020037">
    <property type="term" value="F:heme binding"/>
    <property type="evidence" value="ECO:0007669"/>
    <property type="project" value="TreeGrafter"/>
</dbReference>
<evidence type="ECO:0000256" key="1">
    <source>
        <dbReference type="ARBA" id="ARBA00004651"/>
    </source>
</evidence>
<organism evidence="8 9">
    <name type="scientific">Pseudidiomarina aestuarii</name>
    <dbReference type="NCBI Taxonomy" id="624146"/>
    <lineage>
        <taxon>Bacteria</taxon>
        <taxon>Pseudomonadati</taxon>
        <taxon>Pseudomonadota</taxon>
        <taxon>Gammaproteobacteria</taxon>
        <taxon>Alteromonadales</taxon>
        <taxon>Idiomarinaceae</taxon>
        <taxon>Pseudidiomarina</taxon>
    </lineage>
</organism>
<keyword evidence="5 6" id="KW-0472">Membrane</keyword>
<dbReference type="GO" id="GO:0022904">
    <property type="term" value="P:respiratory electron transport chain"/>
    <property type="evidence" value="ECO:0007669"/>
    <property type="project" value="InterPro"/>
</dbReference>
<evidence type="ECO:0000256" key="3">
    <source>
        <dbReference type="ARBA" id="ARBA00022692"/>
    </source>
</evidence>
<evidence type="ECO:0000256" key="5">
    <source>
        <dbReference type="ARBA" id="ARBA00023136"/>
    </source>
</evidence>
<dbReference type="PANTHER" id="PTHR30485:SF2">
    <property type="entry name" value="BLL0597 PROTEIN"/>
    <property type="match status" value="1"/>
</dbReference>
<keyword evidence="2" id="KW-1003">Cell membrane</keyword>
<evidence type="ECO:0000313" key="9">
    <source>
        <dbReference type="Proteomes" id="UP000287766"/>
    </source>
</evidence>
<dbReference type="InterPro" id="IPR051542">
    <property type="entry name" value="Hydrogenase_cytochrome"/>
</dbReference>
<feature type="transmembrane region" description="Helical" evidence="6">
    <location>
        <begin position="95"/>
        <end position="117"/>
    </location>
</feature>
<name>A0A7Z6ZTD1_9GAMM</name>
<dbReference type="Pfam" id="PF01292">
    <property type="entry name" value="Ni_hydr_CYTB"/>
    <property type="match status" value="1"/>
</dbReference>
<gene>
    <name evidence="8" type="ORF">CWE22_00590</name>
</gene>
<reference evidence="9" key="1">
    <citation type="journal article" date="2018" name="Front. Microbiol.">
        <title>Genome-Based Analysis Reveals the Taxonomy and Diversity of the Family Idiomarinaceae.</title>
        <authorList>
            <person name="Liu Y."/>
            <person name="Lai Q."/>
            <person name="Shao Z."/>
        </authorList>
    </citation>
    <scope>NUCLEOTIDE SEQUENCE [LARGE SCALE GENOMIC DNA]</scope>
    <source>
        <strain evidence="9">KYW314</strain>
    </source>
</reference>
<keyword evidence="3 6" id="KW-0812">Transmembrane</keyword>
<dbReference type="InterPro" id="IPR016174">
    <property type="entry name" value="Di-haem_cyt_TM"/>
</dbReference>
<evidence type="ECO:0000256" key="2">
    <source>
        <dbReference type="ARBA" id="ARBA00022475"/>
    </source>
</evidence>
<evidence type="ECO:0000256" key="4">
    <source>
        <dbReference type="ARBA" id="ARBA00022989"/>
    </source>
</evidence>
<feature type="transmembrane region" description="Helical" evidence="6">
    <location>
        <begin position="40"/>
        <end position="57"/>
    </location>
</feature>
<accession>A0A7Z6ZTD1</accession>
<feature type="transmembrane region" description="Helical" evidence="6">
    <location>
        <begin position="188"/>
        <end position="209"/>
    </location>
</feature>
<dbReference type="PANTHER" id="PTHR30485">
    <property type="entry name" value="NI/FE-HYDROGENASE 1 B-TYPE CYTOCHROME SUBUNIT"/>
    <property type="match status" value="1"/>
</dbReference>
<protein>
    <submittedName>
        <fullName evidence="8">Cytochrome B</fullName>
    </submittedName>
</protein>
<evidence type="ECO:0000313" key="8">
    <source>
        <dbReference type="EMBL" id="RUO40740.1"/>
    </source>
</evidence>
<dbReference type="RefSeq" id="WP_169929475.1">
    <property type="nucleotide sequence ID" value="NZ_PIPR01000001.1"/>
</dbReference>
<keyword evidence="4 6" id="KW-1133">Transmembrane helix</keyword>
<evidence type="ECO:0000256" key="6">
    <source>
        <dbReference type="SAM" id="Phobius"/>
    </source>
</evidence>
<dbReference type="GO" id="GO:0005886">
    <property type="term" value="C:plasma membrane"/>
    <property type="evidence" value="ECO:0007669"/>
    <property type="project" value="UniProtKB-SubCell"/>
</dbReference>
<proteinExistence type="predicted"/>
<keyword evidence="9" id="KW-1185">Reference proteome</keyword>
<feature type="domain" description="Cytochrome b561 bacterial/Ni-hydrogenase" evidence="7">
    <location>
        <begin position="6"/>
        <end position="178"/>
    </location>
</feature>